<protein>
    <submittedName>
        <fullName evidence="1">Uncharacterized protein</fullName>
    </submittedName>
</protein>
<accession>A0A0S1SLP1</accession>
<dbReference type="STRING" id="1735162.PeribacterB2_0274"/>
<reference evidence="1 2" key="2">
    <citation type="journal article" date="2016" name="PeerJ">
        <title>Analysis of five complete genome sequences for members of the class Peribacteria in the recently recognized Peregrinibacteria bacterial phylum.</title>
        <authorList>
            <person name="Anantharaman K."/>
            <person name="Brown C.T."/>
            <person name="Burstein D."/>
            <person name="Castelle C.J."/>
            <person name="Probst A.J."/>
            <person name="Thomas B.C."/>
            <person name="Williams K.H."/>
            <person name="Banfield J.F."/>
        </authorList>
    </citation>
    <scope>NUCLEOTIDE SEQUENCE [LARGE SCALE GENOMIC DNA]</scope>
    <source>
        <strain evidence="1">RIFOXYD1_FULL_PER-ii_59_16</strain>
    </source>
</reference>
<dbReference type="EMBL" id="CP013065">
    <property type="protein sequence ID" value="ALM12973.1"/>
    <property type="molecule type" value="Genomic_DNA"/>
</dbReference>
<dbReference type="KEGG" id="prf:PeribacterA2_0274"/>
<evidence type="ECO:0000313" key="2">
    <source>
        <dbReference type="Proteomes" id="UP000069135"/>
    </source>
</evidence>
<organism evidence="1 2">
    <name type="scientific">Candidatus Peribacter riflensis</name>
    <dbReference type="NCBI Taxonomy" id="1735162"/>
    <lineage>
        <taxon>Bacteria</taxon>
        <taxon>Candidatus Peregrinibacteriota</taxon>
        <taxon>Candidatus Peribacteria</taxon>
        <taxon>Candidatus Peribacterales</taxon>
        <taxon>Candidatus Peribacteraceae</taxon>
        <taxon>Candidatus Peribacter</taxon>
    </lineage>
</organism>
<sequence length="124" mass="13273">MVYSRNLVVVSLLSVLVGALAGIGTMQYAQVMAYGGVDPNAAKNLTIKKQVRTCINPRSIVQNLFWGTSKERPCPVVKSAETDPVLHGAPTVVEPVSDDCAQTGNARRRAACNSGEDLTNETNR</sequence>
<proteinExistence type="predicted"/>
<gene>
    <name evidence="1" type="ORF">PeribacterD1_0274</name>
</gene>
<evidence type="ECO:0000313" key="1">
    <source>
        <dbReference type="EMBL" id="ALM12973.1"/>
    </source>
</evidence>
<accession>A0A0S1SAK6</accession>
<accession>A0A0S1SN66</accession>
<reference evidence="2" key="1">
    <citation type="submission" date="2015-10" db="EMBL/GenBank/DDBJ databases">
        <title>Analysis of five complete genome sequences for members of the class Peribacteria in the recently recognized Peregrinibacteria bacterial phylum.</title>
        <authorList>
            <person name="Anantharaman K."/>
            <person name="Brown C.T."/>
            <person name="Burstein D."/>
            <person name="Castelle C.J."/>
            <person name="Probst A.J."/>
            <person name="Thomas B.C."/>
            <person name="Williams K.H."/>
            <person name="Banfield J.F."/>
        </authorList>
    </citation>
    <scope>NUCLEOTIDE SEQUENCE [LARGE SCALE GENOMIC DNA]</scope>
</reference>
<name>A0A0S1SUJ5_9BACT</name>
<dbReference type="Proteomes" id="UP000069135">
    <property type="component" value="Chromosome"/>
</dbReference>
<accession>A0A0S1SUJ5</accession>
<accession>A0A0S1SU99</accession>
<dbReference type="AlphaFoldDB" id="A0A0S1SUJ5"/>